<dbReference type="GO" id="GO:0003676">
    <property type="term" value="F:nucleic acid binding"/>
    <property type="evidence" value="ECO:0007669"/>
    <property type="project" value="InterPro"/>
</dbReference>
<dbReference type="GO" id="GO:0008270">
    <property type="term" value="F:zinc ion binding"/>
    <property type="evidence" value="ECO:0007669"/>
    <property type="project" value="UniProtKB-KW"/>
</dbReference>
<evidence type="ECO:0000313" key="5">
    <source>
        <dbReference type="Proteomes" id="UP000807716"/>
    </source>
</evidence>
<reference evidence="4" key="1">
    <citation type="journal article" date="2020" name="Fungal Divers.">
        <title>Resolving the Mortierellaceae phylogeny through synthesis of multi-gene phylogenetics and phylogenomics.</title>
        <authorList>
            <person name="Vandepol N."/>
            <person name="Liber J."/>
            <person name="Desiro A."/>
            <person name="Na H."/>
            <person name="Kennedy M."/>
            <person name="Barry K."/>
            <person name="Grigoriev I.V."/>
            <person name="Miller A.N."/>
            <person name="O'Donnell K."/>
            <person name="Stajich J.E."/>
            <person name="Bonito G."/>
        </authorList>
    </citation>
    <scope>NUCLEOTIDE SEQUENCE</scope>
    <source>
        <strain evidence="4">BC1065</strain>
    </source>
</reference>
<feature type="region of interest" description="Disordered" evidence="2">
    <location>
        <begin position="293"/>
        <end position="317"/>
    </location>
</feature>
<comment type="caution">
    <text evidence="4">The sequence shown here is derived from an EMBL/GenBank/DDBJ whole genome shotgun (WGS) entry which is preliminary data.</text>
</comment>
<dbReference type="OrthoDB" id="2407931at2759"/>
<dbReference type="Pfam" id="PF00098">
    <property type="entry name" value="zf-CCHC"/>
    <property type="match status" value="1"/>
</dbReference>
<dbReference type="AlphaFoldDB" id="A0A9P6PPF6"/>
<feature type="compositionally biased region" description="Polar residues" evidence="2">
    <location>
        <begin position="295"/>
        <end position="305"/>
    </location>
</feature>
<dbReference type="SUPFAM" id="SSF57756">
    <property type="entry name" value="Retrovirus zinc finger-like domains"/>
    <property type="match status" value="1"/>
</dbReference>
<accession>A0A9P6PPF6</accession>
<evidence type="ECO:0000256" key="2">
    <source>
        <dbReference type="SAM" id="MobiDB-lite"/>
    </source>
</evidence>
<dbReference type="InterPro" id="IPR005162">
    <property type="entry name" value="Retrotrans_gag_dom"/>
</dbReference>
<dbReference type="EMBL" id="JAAAJB010000962">
    <property type="protein sequence ID" value="KAG0249672.1"/>
    <property type="molecule type" value="Genomic_DNA"/>
</dbReference>
<evidence type="ECO:0000313" key="4">
    <source>
        <dbReference type="EMBL" id="KAG0249672.1"/>
    </source>
</evidence>
<feature type="domain" description="CCHC-type" evidence="3">
    <location>
        <begin position="327"/>
        <end position="341"/>
    </location>
</feature>
<organism evidence="4 5">
    <name type="scientific">Actinomortierella ambigua</name>
    <dbReference type="NCBI Taxonomy" id="1343610"/>
    <lineage>
        <taxon>Eukaryota</taxon>
        <taxon>Fungi</taxon>
        <taxon>Fungi incertae sedis</taxon>
        <taxon>Mucoromycota</taxon>
        <taxon>Mortierellomycotina</taxon>
        <taxon>Mortierellomycetes</taxon>
        <taxon>Mortierellales</taxon>
        <taxon>Mortierellaceae</taxon>
        <taxon>Actinomortierella</taxon>
    </lineage>
</organism>
<proteinExistence type="predicted"/>
<dbReference type="InterPro" id="IPR001878">
    <property type="entry name" value="Znf_CCHC"/>
</dbReference>
<dbReference type="Pfam" id="PF03732">
    <property type="entry name" value="Retrotrans_gag"/>
    <property type="match status" value="1"/>
</dbReference>
<protein>
    <recommendedName>
        <fullName evidence="3">CCHC-type domain-containing protein</fullName>
    </recommendedName>
</protein>
<evidence type="ECO:0000256" key="1">
    <source>
        <dbReference type="PROSITE-ProRule" id="PRU00047"/>
    </source>
</evidence>
<gene>
    <name evidence="4" type="ORF">DFQ27_009880</name>
</gene>
<keyword evidence="1" id="KW-0863">Zinc-finger</keyword>
<dbReference type="PROSITE" id="PS50158">
    <property type="entry name" value="ZF_CCHC"/>
    <property type="match status" value="1"/>
</dbReference>
<dbReference type="SMART" id="SM00343">
    <property type="entry name" value="ZnF_C2HC"/>
    <property type="match status" value="1"/>
</dbReference>
<dbReference type="InterPro" id="IPR036875">
    <property type="entry name" value="Znf_CCHC_sf"/>
</dbReference>
<sequence length="363" mass="39987">MSDSLPDQLAQQQHQASATLEAAHQVAVQSVTAHQQAASATIHAAQQVTEVARHQLARPSAAIKFPAPTAFDGKTDGFSALAFLNQLDRYFRGNSIGPDLQTLYATAFLTDSARIWFEGSGISDAADFALFKDAFCQAFVSKEFDYQLRTKIAALRMSSSVATYVSEFRVLLSHLLSRASNDASRREIEESSMVGFLNGLPKDLHQRLRDKMISDPSISLQALCDFAVSLDTIYHFRPDPGNRSSSTSSGDTHYAALLAQNRSQQASTAMDIDNLAISINAIERRLQRLTGVRRPQTNFPSSNYAPGTRPPPLTDEERQRLRATNSCFRCRKPGHMKSECRVRFNHVATHPPRSAESGNDIGV</sequence>
<keyword evidence="1" id="KW-0479">Metal-binding</keyword>
<dbReference type="Gene3D" id="4.10.60.10">
    <property type="entry name" value="Zinc finger, CCHC-type"/>
    <property type="match status" value="1"/>
</dbReference>
<keyword evidence="1" id="KW-0862">Zinc</keyword>
<dbReference type="Proteomes" id="UP000807716">
    <property type="component" value="Unassembled WGS sequence"/>
</dbReference>
<keyword evidence="5" id="KW-1185">Reference proteome</keyword>
<name>A0A9P6PPF6_9FUNG</name>
<evidence type="ECO:0000259" key="3">
    <source>
        <dbReference type="PROSITE" id="PS50158"/>
    </source>
</evidence>